<reference evidence="1 2" key="1">
    <citation type="submission" date="2019-04" db="EMBL/GenBank/DDBJ databases">
        <title>Complete genome sequence of Pantoea bacteriophage vB_PagS_AAS21.</title>
        <authorList>
            <person name="Truncaite L."/>
            <person name="Simoliuniene M."/>
            <person name="Zajanckauskaite A."/>
            <person name="Meskys R."/>
            <person name="Simoliunas E."/>
        </authorList>
    </citation>
    <scope>NUCLEOTIDE SEQUENCE [LARGE SCALE GENOMIC DNA]</scope>
</reference>
<accession>A0A4Y5P1N6</accession>
<protein>
    <submittedName>
        <fullName evidence="1">Uncharacterized protein</fullName>
    </submittedName>
</protein>
<evidence type="ECO:0000313" key="1">
    <source>
        <dbReference type="EMBL" id="QCW23862.1"/>
    </source>
</evidence>
<gene>
    <name evidence="1" type="ORF">AAS21_gp124</name>
</gene>
<name>A0A4Y5P1N6_9CAUD</name>
<dbReference type="EMBL" id="MK770119">
    <property type="protein sequence ID" value="QCW23862.1"/>
    <property type="molecule type" value="Genomic_DNA"/>
</dbReference>
<evidence type="ECO:0000313" key="2">
    <source>
        <dbReference type="Proteomes" id="UP000308921"/>
    </source>
</evidence>
<dbReference type="Proteomes" id="UP000308921">
    <property type="component" value="Segment"/>
</dbReference>
<proteinExistence type="predicted"/>
<organism evidence="1 2">
    <name type="scientific">Pantoea phage vB_PagS_AAS21</name>
    <dbReference type="NCBI Taxonomy" id="2575261"/>
    <lineage>
        <taxon>Viruses</taxon>
        <taxon>Duplodnaviria</taxon>
        <taxon>Heunggongvirae</taxon>
        <taxon>Uroviricota</taxon>
        <taxon>Caudoviricetes</taxon>
        <taxon>Demerecviridae</taxon>
        <taxon>Keyvirus</taxon>
        <taxon>Keyvirus AAS21</taxon>
    </lineage>
</organism>
<keyword evidence="2" id="KW-1185">Reference proteome</keyword>
<sequence>MMNKFTKFTRIQHDYDCEYVLCGGKCYCFRG</sequence>